<feature type="region of interest" description="Disordered" evidence="1">
    <location>
        <begin position="158"/>
        <end position="272"/>
    </location>
</feature>
<gene>
    <name evidence="2" type="ORF">BS50DRAFT_595196</name>
</gene>
<feature type="compositionally biased region" description="Polar residues" evidence="1">
    <location>
        <begin position="259"/>
        <end position="272"/>
    </location>
</feature>
<proteinExistence type="predicted"/>
<dbReference type="EMBL" id="KZ678204">
    <property type="protein sequence ID" value="PSN58752.1"/>
    <property type="molecule type" value="Genomic_DNA"/>
</dbReference>
<keyword evidence="3" id="KW-1185">Reference proteome</keyword>
<name>A0A2T2MZZ8_CORCC</name>
<feature type="compositionally biased region" description="Basic and acidic residues" evidence="1">
    <location>
        <begin position="240"/>
        <end position="258"/>
    </location>
</feature>
<feature type="region of interest" description="Disordered" evidence="1">
    <location>
        <begin position="1"/>
        <end position="25"/>
    </location>
</feature>
<feature type="compositionally biased region" description="Basic and acidic residues" evidence="1">
    <location>
        <begin position="158"/>
        <end position="185"/>
    </location>
</feature>
<reference evidence="2 3" key="1">
    <citation type="journal article" date="2018" name="Front. Microbiol.">
        <title>Genome-Wide Analysis of Corynespora cassiicola Leaf Fall Disease Putative Effectors.</title>
        <authorList>
            <person name="Lopez D."/>
            <person name="Ribeiro S."/>
            <person name="Label P."/>
            <person name="Fumanal B."/>
            <person name="Venisse J.S."/>
            <person name="Kohler A."/>
            <person name="de Oliveira R.R."/>
            <person name="Labutti K."/>
            <person name="Lipzen A."/>
            <person name="Lail K."/>
            <person name="Bauer D."/>
            <person name="Ohm R.A."/>
            <person name="Barry K.W."/>
            <person name="Spatafora J."/>
            <person name="Grigoriev I.V."/>
            <person name="Martin F.M."/>
            <person name="Pujade-Renaud V."/>
        </authorList>
    </citation>
    <scope>NUCLEOTIDE SEQUENCE [LARGE SCALE GENOMIC DNA]</scope>
    <source>
        <strain evidence="2 3">Philippines</strain>
    </source>
</reference>
<evidence type="ECO:0000256" key="1">
    <source>
        <dbReference type="SAM" id="MobiDB-lite"/>
    </source>
</evidence>
<feature type="non-terminal residue" evidence="2">
    <location>
        <position position="272"/>
    </location>
</feature>
<dbReference type="AlphaFoldDB" id="A0A2T2MZZ8"/>
<sequence>MAPRAKNQSFEIDPKDSKRIKGPSSADMNLESLKASSTTEKYEFKSFYAPYIATILPNLENSAFLYGIRELDQDQLLEIKNYWDKNTESAVIKRIEACQDNEAVKGSAEEIFIVTSKHSTISRVGELSCPKCDRSYNTWDKLVWERCHELCPHEREDYSRSVQRRYEKPVQDHETNDTTGREKRYYRGKNSSKRPAEKDGYESKGKSKSQDKDEVQSQNGGGSESDGKCDNESVGSRMGKIRDYLDDGRYERSTRVRQTESGSGSDSQTESG</sequence>
<evidence type="ECO:0000313" key="2">
    <source>
        <dbReference type="EMBL" id="PSN58752.1"/>
    </source>
</evidence>
<accession>A0A2T2MZZ8</accession>
<feature type="compositionally biased region" description="Basic and acidic residues" evidence="1">
    <location>
        <begin position="194"/>
        <end position="215"/>
    </location>
</feature>
<dbReference type="Proteomes" id="UP000240883">
    <property type="component" value="Unassembled WGS sequence"/>
</dbReference>
<protein>
    <submittedName>
        <fullName evidence="2">Uncharacterized protein</fullName>
    </submittedName>
</protein>
<organism evidence="2 3">
    <name type="scientific">Corynespora cassiicola Philippines</name>
    <dbReference type="NCBI Taxonomy" id="1448308"/>
    <lineage>
        <taxon>Eukaryota</taxon>
        <taxon>Fungi</taxon>
        <taxon>Dikarya</taxon>
        <taxon>Ascomycota</taxon>
        <taxon>Pezizomycotina</taxon>
        <taxon>Dothideomycetes</taxon>
        <taxon>Pleosporomycetidae</taxon>
        <taxon>Pleosporales</taxon>
        <taxon>Corynesporascaceae</taxon>
        <taxon>Corynespora</taxon>
    </lineage>
</organism>
<feature type="compositionally biased region" description="Polar residues" evidence="1">
    <location>
        <begin position="1"/>
        <end position="10"/>
    </location>
</feature>
<evidence type="ECO:0000313" key="3">
    <source>
        <dbReference type="Proteomes" id="UP000240883"/>
    </source>
</evidence>